<evidence type="ECO:0000256" key="3">
    <source>
        <dbReference type="ARBA" id="ARBA00009256"/>
    </source>
</evidence>
<evidence type="ECO:0000256" key="13">
    <source>
        <dbReference type="HAMAP-Rule" id="MF_00158"/>
    </source>
</evidence>
<evidence type="ECO:0000256" key="9">
    <source>
        <dbReference type="ARBA" id="ARBA00022741"/>
    </source>
</evidence>
<dbReference type="Gene3D" id="3.30.1300.10">
    <property type="entry name" value="Pantoate-beta-alanine ligase, C-terminal domain"/>
    <property type="match status" value="1"/>
</dbReference>
<feature type="active site" description="Proton donor" evidence="13">
    <location>
        <position position="35"/>
    </location>
</feature>
<dbReference type="NCBIfam" id="TIGR00018">
    <property type="entry name" value="panC"/>
    <property type="match status" value="1"/>
</dbReference>
<dbReference type="InterPro" id="IPR004821">
    <property type="entry name" value="Cyt_trans-like"/>
</dbReference>
<feature type="binding site" evidence="13">
    <location>
        <begin position="183"/>
        <end position="186"/>
    </location>
    <ligand>
        <name>ATP</name>
        <dbReference type="ChEBI" id="CHEBI:30616"/>
    </ligand>
</feature>
<proteinExistence type="inferred from homology"/>
<comment type="similarity">
    <text evidence="3 13">Belongs to the pantothenate synthetase family.</text>
</comment>
<dbReference type="FunFam" id="3.40.50.620:FF:000114">
    <property type="entry name" value="Pantothenate synthetase"/>
    <property type="match status" value="1"/>
</dbReference>
<dbReference type="Pfam" id="PF02569">
    <property type="entry name" value="Pantoate_ligase"/>
    <property type="match status" value="1"/>
</dbReference>
<dbReference type="NCBIfam" id="TIGR00125">
    <property type="entry name" value="cyt_tran_rel"/>
    <property type="match status" value="1"/>
</dbReference>
<comment type="caution">
    <text evidence="14">The sequence shown here is derived from an EMBL/GenBank/DDBJ whole genome shotgun (WGS) entry which is preliminary data.</text>
</comment>
<dbReference type="InterPro" id="IPR042176">
    <property type="entry name" value="Pantoate_ligase_C"/>
</dbReference>
<evidence type="ECO:0000256" key="4">
    <source>
        <dbReference type="ARBA" id="ARBA00012219"/>
    </source>
</evidence>
<sequence length="280" mass="31713">MLLNTIEDLRKQIKPKVDNSTIGLVPTMGYLHEGHISLINRARKENDIVILSIFVNPTQFAPNEDLDKYPRDLDKDMKLAYDNGVDYIFAPTVEEMYGNNYSTYVNIEGDITKKLCGSSRPTHFKGVTTVVTKLFNITTPNNAYFGQKDAQQLSIIKKLVKELNFDINIVSCPIVRDKYGLALSSRNVYLSELERKQALVLSQSLNDIKSMYLSGNNNALELKKYIVDKISTMNLANIDYVEIVDFETFEDVDIINKQTLVALAVKFGNTRLIDNIILGE</sequence>
<keyword evidence="10 13" id="KW-0067">ATP-binding</keyword>
<evidence type="ECO:0000256" key="11">
    <source>
        <dbReference type="ARBA" id="ARBA00048258"/>
    </source>
</evidence>
<comment type="catalytic activity">
    <reaction evidence="11 13">
        <text>(R)-pantoate + beta-alanine + ATP = (R)-pantothenate + AMP + diphosphate + H(+)</text>
        <dbReference type="Rhea" id="RHEA:10912"/>
        <dbReference type="ChEBI" id="CHEBI:15378"/>
        <dbReference type="ChEBI" id="CHEBI:15980"/>
        <dbReference type="ChEBI" id="CHEBI:29032"/>
        <dbReference type="ChEBI" id="CHEBI:30616"/>
        <dbReference type="ChEBI" id="CHEBI:33019"/>
        <dbReference type="ChEBI" id="CHEBI:57966"/>
        <dbReference type="ChEBI" id="CHEBI:456215"/>
        <dbReference type="EC" id="6.3.2.1"/>
    </reaction>
</comment>
<dbReference type="PANTHER" id="PTHR21299">
    <property type="entry name" value="CYTIDYLATE KINASE/PANTOATE-BETA-ALANINE LIGASE"/>
    <property type="match status" value="1"/>
</dbReference>
<dbReference type="CDD" id="cd00560">
    <property type="entry name" value="PanC"/>
    <property type="match status" value="1"/>
</dbReference>
<evidence type="ECO:0000256" key="7">
    <source>
        <dbReference type="ARBA" id="ARBA00022598"/>
    </source>
</evidence>
<evidence type="ECO:0000256" key="1">
    <source>
        <dbReference type="ARBA" id="ARBA00004496"/>
    </source>
</evidence>
<keyword evidence="8 13" id="KW-0566">Pantothenate biosynthesis</keyword>
<dbReference type="InterPro" id="IPR014729">
    <property type="entry name" value="Rossmann-like_a/b/a_fold"/>
</dbReference>
<dbReference type="RefSeq" id="WP_154442481.1">
    <property type="nucleotide sequence ID" value="NZ_JAHLPJ010000001.1"/>
</dbReference>
<dbReference type="Proteomes" id="UP000469523">
    <property type="component" value="Unassembled WGS sequence"/>
</dbReference>
<accession>A0A6N7XLY7</accession>
<protein>
    <recommendedName>
        <fullName evidence="5 13">Pantothenate synthetase</fullName>
        <shortName evidence="13">PS</shortName>
        <ecNumber evidence="4 13">6.3.2.1</ecNumber>
    </recommendedName>
    <alternativeName>
        <fullName evidence="13">Pantoate--beta-alanine ligase</fullName>
    </alternativeName>
    <alternativeName>
        <fullName evidence="13">Pantoate-activating enzyme</fullName>
    </alternativeName>
</protein>
<comment type="miscellaneous">
    <text evidence="13">The reaction proceeds by a bi uni uni bi ping pong mechanism.</text>
</comment>
<comment type="subunit">
    <text evidence="13">Homodimer.</text>
</comment>
<dbReference type="Gene3D" id="3.40.50.620">
    <property type="entry name" value="HUPs"/>
    <property type="match status" value="1"/>
</dbReference>
<dbReference type="GO" id="GO:0005829">
    <property type="term" value="C:cytosol"/>
    <property type="evidence" value="ECO:0007669"/>
    <property type="project" value="TreeGrafter"/>
</dbReference>
<feature type="binding site" evidence="13">
    <location>
        <position position="152"/>
    </location>
    <ligand>
        <name>(R)-pantoate</name>
        <dbReference type="ChEBI" id="CHEBI:15980"/>
    </ligand>
</feature>
<dbReference type="EMBL" id="VUNQ01000053">
    <property type="protein sequence ID" value="MSU03059.1"/>
    <property type="molecule type" value="Genomic_DNA"/>
</dbReference>
<organism evidence="14 15">
    <name type="scientific">Tissierella pigra</name>
    <dbReference type="NCBI Taxonomy" id="2607614"/>
    <lineage>
        <taxon>Bacteria</taxon>
        <taxon>Bacillati</taxon>
        <taxon>Bacillota</taxon>
        <taxon>Tissierellia</taxon>
        <taxon>Tissierellales</taxon>
        <taxon>Tissierellaceae</taxon>
        <taxon>Tissierella</taxon>
    </lineage>
</organism>
<comment type="subcellular location">
    <subcellularLocation>
        <location evidence="1 13">Cytoplasm</location>
    </subcellularLocation>
</comment>
<evidence type="ECO:0000256" key="2">
    <source>
        <dbReference type="ARBA" id="ARBA00004990"/>
    </source>
</evidence>
<feature type="binding site" evidence="13">
    <location>
        <position position="59"/>
    </location>
    <ligand>
        <name>beta-alanine</name>
        <dbReference type="ChEBI" id="CHEBI:57966"/>
    </ligand>
</feature>
<comment type="function">
    <text evidence="12 13">Catalyzes the condensation of pantoate with beta-alanine in an ATP-dependent reaction via a pantoyl-adenylate intermediate.</text>
</comment>
<dbReference type="EC" id="6.3.2.1" evidence="4 13"/>
<keyword evidence="7 13" id="KW-0436">Ligase</keyword>
<comment type="pathway">
    <text evidence="2 13">Cofactor biosynthesis; (R)-pantothenate biosynthesis; (R)-pantothenate from (R)-pantoate and beta-alanine: step 1/1.</text>
</comment>
<feature type="binding site" evidence="13">
    <location>
        <begin position="146"/>
        <end position="149"/>
    </location>
    <ligand>
        <name>ATP</name>
        <dbReference type="ChEBI" id="CHEBI:30616"/>
    </ligand>
</feature>
<evidence type="ECO:0000256" key="10">
    <source>
        <dbReference type="ARBA" id="ARBA00022840"/>
    </source>
</evidence>
<feature type="binding site" evidence="13">
    <location>
        <position position="59"/>
    </location>
    <ligand>
        <name>(R)-pantoate</name>
        <dbReference type="ChEBI" id="CHEBI:15980"/>
    </ligand>
</feature>
<evidence type="ECO:0000256" key="5">
    <source>
        <dbReference type="ARBA" id="ARBA00014155"/>
    </source>
</evidence>
<dbReference type="UniPathway" id="UPA00028">
    <property type="reaction ID" value="UER00005"/>
</dbReference>
<keyword evidence="6 13" id="KW-0963">Cytoplasm</keyword>
<dbReference type="GO" id="GO:0004592">
    <property type="term" value="F:pantoate-beta-alanine ligase activity"/>
    <property type="evidence" value="ECO:0007669"/>
    <property type="project" value="UniProtKB-UniRule"/>
</dbReference>
<dbReference type="InterPro" id="IPR003721">
    <property type="entry name" value="Pantoate_ligase"/>
</dbReference>
<reference evidence="14 15" key="1">
    <citation type="submission" date="2019-09" db="EMBL/GenBank/DDBJ databases">
        <title>In-depth cultivation of the pig gut microbiome towards novel bacterial diversity and tailored functional studies.</title>
        <authorList>
            <person name="Wylensek D."/>
            <person name="Hitch T.C.A."/>
            <person name="Clavel T."/>
        </authorList>
    </citation>
    <scope>NUCLEOTIDE SEQUENCE [LARGE SCALE GENOMIC DNA]</scope>
    <source>
        <strain evidence="14 15">WCA3-693-APC-4?</strain>
    </source>
</reference>
<keyword evidence="9 13" id="KW-0547">Nucleotide-binding</keyword>
<feature type="binding site" evidence="13">
    <location>
        <position position="175"/>
    </location>
    <ligand>
        <name>ATP</name>
        <dbReference type="ChEBI" id="CHEBI:30616"/>
    </ligand>
</feature>
<evidence type="ECO:0000256" key="8">
    <source>
        <dbReference type="ARBA" id="ARBA00022655"/>
    </source>
</evidence>
<dbReference type="GO" id="GO:0015940">
    <property type="term" value="P:pantothenate biosynthetic process"/>
    <property type="evidence" value="ECO:0007669"/>
    <property type="project" value="UniProtKB-UniRule"/>
</dbReference>
<dbReference type="PANTHER" id="PTHR21299:SF1">
    <property type="entry name" value="PANTOATE--BETA-ALANINE LIGASE"/>
    <property type="match status" value="1"/>
</dbReference>
<evidence type="ECO:0000256" key="12">
    <source>
        <dbReference type="ARBA" id="ARBA00055042"/>
    </source>
</evidence>
<dbReference type="HAMAP" id="MF_00158">
    <property type="entry name" value="PanC"/>
    <property type="match status" value="1"/>
</dbReference>
<evidence type="ECO:0000256" key="6">
    <source>
        <dbReference type="ARBA" id="ARBA00022490"/>
    </source>
</evidence>
<evidence type="ECO:0000313" key="14">
    <source>
        <dbReference type="EMBL" id="MSU03059.1"/>
    </source>
</evidence>
<dbReference type="AlphaFoldDB" id="A0A6N7XLY7"/>
<dbReference type="GO" id="GO:0005524">
    <property type="term" value="F:ATP binding"/>
    <property type="evidence" value="ECO:0007669"/>
    <property type="project" value="UniProtKB-KW"/>
</dbReference>
<gene>
    <name evidence="13" type="primary">panC</name>
    <name evidence="14" type="ORF">FYJ83_16480</name>
</gene>
<name>A0A6N7XLY7_9FIRM</name>
<evidence type="ECO:0000313" key="15">
    <source>
        <dbReference type="Proteomes" id="UP000469523"/>
    </source>
</evidence>
<dbReference type="SUPFAM" id="SSF52374">
    <property type="entry name" value="Nucleotidylyl transferase"/>
    <property type="match status" value="1"/>
</dbReference>
<keyword evidence="15" id="KW-1185">Reference proteome</keyword>
<feature type="binding site" evidence="13">
    <location>
        <begin position="28"/>
        <end position="35"/>
    </location>
    <ligand>
        <name>ATP</name>
        <dbReference type="ChEBI" id="CHEBI:30616"/>
    </ligand>
</feature>
<dbReference type="FunFam" id="3.30.1300.10:FF:000001">
    <property type="entry name" value="Pantothenate synthetase"/>
    <property type="match status" value="1"/>
</dbReference>